<reference evidence="3" key="1">
    <citation type="journal article" date="2015" name="Nature">
        <title>Complex archaea that bridge the gap between prokaryotes and eukaryotes.</title>
        <authorList>
            <person name="Spang A."/>
            <person name="Saw J.H."/>
            <person name="Jorgensen S.L."/>
            <person name="Zaremba-Niedzwiedzka K."/>
            <person name="Martijn J."/>
            <person name="Lind A.E."/>
            <person name="van Eijk R."/>
            <person name="Schleper C."/>
            <person name="Guy L."/>
            <person name="Ettema T.J."/>
        </authorList>
    </citation>
    <scope>NUCLEOTIDE SEQUENCE</scope>
</reference>
<sequence length="531" mass="61731">MCKMPSVLEKIRVLGENSKYDICASTASSRTEKYPKLFGDSNKWIGATASAGICHSYTPDGRCMSLFKTLYTNKCIYNCKYCFSHSCKKKMSFTPEEYARTFMKLYSMNVVEGVFISSAVSGSADETTEEMLEAIQLLRFKYNFRGYVHFKCLPGVSQYLLKEAITLSDRISINTEASTKEYLAEIAEQKDFNNDILTRQRWLKQIRIKHNCETLKVMRDLKQDNSGKNQEKMITDRRSNGYKKFKWDGAPILNSGQTTQFVVGAAEDETDYDLLKRIDWGYREVDLRRAYFSSFIPIEGTPLGNKQAASLEREHRLYQTDWLLRIYQYNLKDLREIITDNGNLPRGDPKIHLAHHYFNDHNLVDTPVAKKINHMMREVSTESYRAIQFTRTEINNRGVLYGVVFLKHRVIDLVLKYLHERFGSHCIICLYNEGTHKTAIMNEKGRIRVVKSSLMKIVKDLSENRPIIPYFDDIQFSGQKIFETLYASQFISERKNKSYFKKMIPDKCFELPGMRGGVEKGFRNKKINDFL</sequence>
<dbReference type="InterPro" id="IPR058240">
    <property type="entry name" value="rSAM_sf"/>
</dbReference>
<dbReference type="InterPro" id="IPR023874">
    <property type="entry name" value="DNA_rSAM_put"/>
</dbReference>
<gene>
    <name evidence="3" type="ORF">LCGC14_1210470</name>
</gene>
<organism evidence="3">
    <name type="scientific">marine sediment metagenome</name>
    <dbReference type="NCBI Taxonomy" id="412755"/>
    <lineage>
        <taxon>unclassified sequences</taxon>
        <taxon>metagenomes</taxon>
        <taxon>ecological metagenomes</taxon>
    </lineage>
</organism>
<dbReference type="SFLD" id="SFLDS00029">
    <property type="entry name" value="Radical_SAM"/>
    <property type="match status" value="1"/>
</dbReference>
<dbReference type="InterPro" id="IPR007197">
    <property type="entry name" value="rSAM"/>
</dbReference>
<evidence type="ECO:0000313" key="3">
    <source>
        <dbReference type="EMBL" id="KKM93230.1"/>
    </source>
</evidence>
<proteinExistence type="predicted"/>
<protein>
    <submittedName>
        <fullName evidence="3">Uncharacterized protein</fullName>
    </submittedName>
</protein>
<dbReference type="GO" id="GO:0051536">
    <property type="term" value="F:iron-sulfur cluster binding"/>
    <property type="evidence" value="ECO:0007669"/>
    <property type="project" value="InterPro"/>
</dbReference>
<dbReference type="InterPro" id="IPR025404">
    <property type="entry name" value="DUF4130"/>
</dbReference>
<feature type="domain" description="DUF4130" evidence="2">
    <location>
        <begin position="366"/>
        <end position="509"/>
    </location>
</feature>
<dbReference type="SFLD" id="SFLDG01102">
    <property type="entry name" value="Uncharacterised_Radical_SAM_Su"/>
    <property type="match status" value="1"/>
</dbReference>
<dbReference type="GO" id="GO:0003824">
    <property type="term" value="F:catalytic activity"/>
    <property type="evidence" value="ECO:0007669"/>
    <property type="project" value="InterPro"/>
</dbReference>
<dbReference type="EMBL" id="LAZR01006294">
    <property type="protein sequence ID" value="KKM93230.1"/>
    <property type="molecule type" value="Genomic_DNA"/>
</dbReference>
<dbReference type="SUPFAM" id="SSF102114">
    <property type="entry name" value="Radical SAM enzymes"/>
    <property type="match status" value="1"/>
</dbReference>
<evidence type="ECO:0000259" key="1">
    <source>
        <dbReference type="Pfam" id="PF04055"/>
    </source>
</evidence>
<dbReference type="AlphaFoldDB" id="A0A0F9NWI3"/>
<dbReference type="Pfam" id="PF04055">
    <property type="entry name" value="Radical_SAM"/>
    <property type="match status" value="1"/>
</dbReference>
<accession>A0A0F9NWI3</accession>
<evidence type="ECO:0000259" key="2">
    <source>
        <dbReference type="Pfam" id="PF13566"/>
    </source>
</evidence>
<dbReference type="Pfam" id="PF13566">
    <property type="entry name" value="DUF4130"/>
    <property type="match status" value="1"/>
</dbReference>
<comment type="caution">
    <text evidence="3">The sequence shown here is derived from an EMBL/GenBank/DDBJ whole genome shotgun (WGS) entry which is preliminary data.</text>
</comment>
<name>A0A0F9NWI3_9ZZZZ</name>
<feature type="domain" description="Radical SAM core" evidence="1">
    <location>
        <begin position="71"/>
        <end position="210"/>
    </location>
</feature>